<feature type="region of interest" description="Disordered" evidence="2">
    <location>
        <begin position="174"/>
        <end position="195"/>
    </location>
</feature>
<dbReference type="InterPro" id="IPR013087">
    <property type="entry name" value="Znf_C2H2_type"/>
</dbReference>
<evidence type="ECO:0000313" key="5">
    <source>
        <dbReference type="Proteomes" id="UP000265160"/>
    </source>
</evidence>
<dbReference type="Ensembl" id="ENSMZET00005005407.1">
    <property type="protein sequence ID" value="ENSMZEP00005005182.1"/>
    <property type="gene ID" value="ENSMZEG00005004026.1"/>
</dbReference>
<dbReference type="Gene3D" id="3.30.160.60">
    <property type="entry name" value="Classic Zinc Finger"/>
    <property type="match status" value="1"/>
</dbReference>
<feature type="region of interest" description="Disordered" evidence="2">
    <location>
        <begin position="1"/>
        <end position="32"/>
    </location>
</feature>
<name>A0A3P9B5W0_9CICH</name>
<dbReference type="GeneID" id="101485368"/>
<protein>
    <submittedName>
        <fullName evidence="4">Zinc finger protein 511</fullName>
    </submittedName>
</protein>
<evidence type="ECO:0000259" key="3">
    <source>
        <dbReference type="PROSITE" id="PS50157"/>
    </source>
</evidence>
<reference evidence="4 5" key="1">
    <citation type="journal article" date="2014" name="Nature">
        <title>The genomic substrate for adaptive radiation in African cichlid fish.</title>
        <authorList>
            <person name="Brawand D."/>
            <person name="Wagner C.E."/>
            <person name="Li Y.I."/>
            <person name="Malinsky M."/>
            <person name="Keller I."/>
            <person name="Fan S."/>
            <person name="Simakov O."/>
            <person name="Ng A.Y."/>
            <person name="Lim Z.W."/>
            <person name="Bezault E."/>
            <person name="Turner-Maier J."/>
            <person name="Johnson J."/>
            <person name="Alcazar R."/>
            <person name="Noh H.J."/>
            <person name="Russell P."/>
            <person name="Aken B."/>
            <person name="Alfoldi J."/>
            <person name="Amemiya C."/>
            <person name="Azzouzi N."/>
            <person name="Baroiller J.F."/>
            <person name="Barloy-Hubler F."/>
            <person name="Berlin A."/>
            <person name="Bloomquist R."/>
            <person name="Carleton K.L."/>
            <person name="Conte M.A."/>
            <person name="D'Cotta H."/>
            <person name="Eshel O."/>
            <person name="Gaffney L."/>
            <person name="Galibert F."/>
            <person name="Gante H.F."/>
            <person name="Gnerre S."/>
            <person name="Greuter L."/>
            <person name="Guyon R."/>
            <person name="Haddad N.S."/>
            <person name="Haerty W."/>
            <person name="Harris R.M."/>
            <person name="Hofmann H.A."/>
            <person name="Hourlier T."/>
            <person name="Hulata G."/>
            <person name="Jaffe D.B."/>
            <person name="Lara M."/>
            <person name="Lee A.P."/>
            <person name="MacCallum I."/>
            <person name="Mwaiko S."/>
            <person name="Nikaido M."/>
            <person name="Nishihara H."/>
            <person name="Ozouf-Costaz C."/>
            <person name="Penman D.J."/>
            <person name="Przybylski D."/>
            <person name="Rakotomanga M."/>
            <person name="Renn S.C.P."/>
            <person name="Ribeiro F.J."/>
            <person name="Ron M."/>
            <person name="Salzburger W."/>
            <person name="Sanchez-Pulido L."/>
            <person name="Santos M.E."/>
            <person name="Searle S."/>
            <person name="Sharpe T."/>
            <person name="Swofford R."/>
            <person name="Tan F.J."/>
            <person name="Williams L."/>
            <person name="Young S."/>
            <person name="Yin S."/>
            <person name="Okada N."/>
            <person name="Kocher T.D."/>
            <person name="Miska E.A."/>
            <person name="Lander E.S."/>
            <person name="Venkatesh B."/>
            <person name="Fernald R.D."/>
            <person name="Meyer A."/>
            <person name="Ponting C.P."/>
            <person name="Streelman J.T."/>
            <person name="Lindblad-Toh K."/>
            <person name="Seehausen O."/>
            <person name="Di Palma F."/>
        </authorList>
    </citation>
    <scope>NUCLEOTIDE SEQUENCE</scope>
</reference>
<dbReference type="AlphaFoldDB" id="A0A3P9B5W0"/>
<dbReference type="STRING" id="106582.ENSMZEP00005005182"/>
<dbReference type="PROSITE" id="PS00028">
    <property type="entry name" value="ZINC_FINGER_C2H2_1"/>
    <property type="match status" value="2"/>
</dbReference>
<reference evidence="4" key="2">
    <citation type="submission" date="2025-08" db="UniProtKB">
        <authorList>
            <consortium name="Ensembl"/>
        </authorList>
    </citation>
    <scope>IDENTIFICATION</scope>
</reference>
<evidence type="ECO:0000313" key="4">
    <source>
        <dbReference type="Ensembl" id="ENSMZEP00005005182.1"/>
    </source>
</evidence>
<feature type="region of interest" description="Disordered" evidence="2">
    <location>
        <begin position="215"/>
        <end position="257"/>
    </location>
</feature>
<dbReference type="GeneTree" id="ENSGT00390000011381"/>
<dbReference type="Proteomes" id="UP000265160">
    <property type="component" value="LG13"/>
</dbReference>
<dbReference type="KEGG" id="mze:101485368"/>
<feature type="compositionally biased region" description="Basic and acidic residues" evidence="2">
    <location>
        <begin position="11"/>
        <end position="24"/>
    </location>
</feature>
<dbReference type="GO" id="GO:0008270">
    <property type="term" value="F:zinc ion binding"/>
    <property type="evidence" value="ECO:0007669"/>
    <property type="project" value="UniProtKB-KW"/>
</dbReference>
<keyword evidence="1" id="KW-0862">Zinc</keyword>
<proteinExistence type="predicted"/>
<dbReference type="PANTHER" id="PTHR21354">
    <property type="entry name" value="ZINC FINGER PROTEIN 511"/>
    <property type="match status" value="1"/>
</dbReference>
<dbReference type="SUPFAM" id="SSF57667">
    <property type="entry name" value="beta-beta-alpha zinc fingers"/>
    <property type="match status" value="1"/>
</dbReference>
<evidence type="ECO:0000256" key="1">
    <source>
        <dbReference type="PROSITE-ProRule" id="PRU00042"/>
    </source>
</evidence>
<accession>A0A3P9B5W0</accession>
<keyword evidence="1" id="KW-0863">Zinc-finger</keyword>
<dbReference type="PROSITE" id="PS50157">
    <property type="entry name" value="ZINC_FINGER_C2H2_2"/>
    <property type="match status" value="1"/>
</dbReference>
<reference evidence="4" key="3">
    <citation type="submission" date="2025-09" db="UniProtKB">
        <authorList>
            <consortium name="Ensembl"/>
        </authorList>
    </citation>
    <scope>IDENTIFICATION</scope>
</reference>
<dbReference type="CTD" id="118472"/>
<dbReference type="PANTHER" id="PTHR21354:SF0">
    <property type="entry name" value="ZINC FINGER PROTEIN 511"/>
    <property type="match status" value="1"/>
</dbReference>
<dbReference type="SMART" id="SM00355">
    <property type="entry name" value="ZnF_C2H2"/>
    <property type="match status" value="3"/>
</dbReference>
<organism evidence="4 5">
    <name type="scientific">Maylandia zebra</name>
    <name type="common">zebra mbuna</name>
    <dbReference type="NCBI Taxonomy" id="106582"/>
    <lineage>
        <taxon>Eukaryota</taxon>
        <taxon>Metazoa</taxon>
        <taxon>Chordata</taxon>
        <taxon>Craniata</taxon>
        <taxon>Vertebrata</taxon>
        <taxon>Euteleostomi</taxon>
        <taxon>Actinopterygii</taxon>
        <taxon>Neopterygii</taxon>
        <taxon>Teleostei</taxon>
        <taxon>Neoteleostei</taxon>
        <taxon>Acanthomorphata</taxon>
        <taxon>Ovalentaria</taxon>
        <taxon>Cichlomorphae</taxon>
        <taxon>Cichliformes</taxon>
        <taxon>Cichlidae</taxon>
        <taxon>African cichlids</taxon>
        <taxon>Pseudocrenilabrinae</taxon>
        <taxon>Haplochromini</taxon>
        <taxon>Maylandia</taxon>
        <taxon>Maylandia zebra complex</taxon>
    </lineage>
</organism>
<dbReference type="OrthoDB" id="18440at2759"/>
<dbReference type="RefSeq" id="XP_004555955.1">
    <property type="nucleotide sequence ID" value="XM_004555898.5"/>
</dbReference>
<feature type="domain" description="C2H2-type" evidence="3">
    <location>
        <begin position="142"/>
        <end position="167"/>
    </location>
</feature>
<feature type="compositionally biased region" description="Basic and acidic residues" evidence="2">
    <location>
        <begin position="227"/>
        <end position="238"/>
    </location>
</feature>
<dbReference type="InterPro" id="IPR039258">
    <property type="entry name" value="ZNF511"/>
</dbReference>
<keyword evidence="1" id="KW-0479">Metal-binding</keyword>
<sequence length="284" mass="32927">MLQPEALQLRTEGRDEQQERRLSESEEGNNPFSFTPQIIRLHKDHELFEDGDIHRHMYLQDLYISEAEDKPALSVSEFACHISGCSGVFSALEEYEHHYNALHRHVCCSCRRSLPSARLLDIHIQEWHDSLFTILAQKQDMYQCLVEGCGQTFRTNKHRKDHLIRIHKYPPDFRFDKTKKERGRRETKRKEQKDAAMEVVDDVCESEGVCEVMCNSPSDEPEGGESMETHECEEKATTEDVLAAAQDTESTAPRKPQYSYRIPNTVCFGHGSVRGFRGRRGRRK</sequence>
<keyword evidence="5" id="KW-1185">Reference proteome</keyword>
<evidence type="ECO:0000256" key="2">
    <source>
        <dbReference type="SAM" id="MobiDB-lite"/>
    </source>
</evidence>
<dbReference type="InterPro" id="IPR036236">
    <property type="entry name" value="Znf_C2H2_sf"/>
</dbReference>